<evidence type="ECO:0000313" key="7">
    <source>
        <dbReference type="EMBL" id="KAK5171527.1"/>
    </source>
</evidence>
<evidence type="ECO:0000256" key="4">
    <source>
        <dbReference type="ARBA" id="ARBA00022989"/>
    </source>
</evidence>
<protein>
    <recommendedName>
        <fullName evidence="9">Major facilitator superfamily (MFS) profile domain-containing protein</fullName>
    </recommendedName>
</protein>
<evidence type="ECO:0008006" key="9">
    <source>
        <dbReference type="Google" id="ProtNLM"/>
    </source>
</evidence>
<reference evidence="7 8" key="1">
    <citation type="submission" date="2023-08" db="EMBL/GenBank/DDBJ databases">
        <title>Black Yeasts Isolated from many extreme environments.</title>
        <authorList>
            <person name="Coleine C."/>
            <person name="Stajich J.E."/>
            <person name="Selbmann L."/>
        </authorList>
    </citation>
    <scope>NUCLEOTIDE SEQUENCE [LARGE SCALE GENOMIC DNA]</scope>
    <source>
        <strain evidence="7 8">CCFEE 536</strain>
    </source>
</reference>
<evidence type="ECO:0000256" key="5">
    <source>
        <dbReference type="ARBA" id="ARBA00023136"/>
    </source>
</evidence>
<dbReference type="Gene3D" id="1.20.1250.20">
    <property type="entry name" value="MFS general substrate transporter like domains"/>
    <property type="match status" value="1"/>
</dbReference>
<proteinExistence type="inferred from homology"/>
<name>A0ABR0LI18_9PEZI</name>
<evidence type="ECO:0000256" key="3">
    <source>
        <dbReference type="ARBA" id="ARBA00022692"/>
    </source>
</evidence>
<comment type="similarity">
    <text evidence="2">Belongs to the major facilitator superfamily.</text>
</comment>
<keyword evidence="4 6" id="KW-1133">Transmembrane helix</keyword>
<evidence type="ECO:0000256" key="1">
    <source>
        <dbReference type="ARBA" id="ARBA00004141"/>
    </source>
</evidence>
<feature type="transmembrane region" description="Helical" evidence="6">
    <location>
        <begin position="145"/>
        <end position="166"/>
    </location>
</feature>
<evidence type="ECO:0000256" key="2">
    <source>
        <dbReference type="ARBA" id="ARBA00008335"/>
    </source>
</evidence>
<keyword evidence="8" id="KW-1185">Reference proteome</keyword>
<comment type="caution">
    <text evidence="7">The sequence shown here is derived from an EMBL/GenBank/DDBJ whole genome shotgun (WGS) entry which is preliminary data.</text>
</comment>
<evidence type="ECO:0000313" key="8">
    <source>
        <dbReference type="Proteomes" id="UP001357485"/>
    </source>
</evidence>
<dbReference type="InterPro" id="IPR011701">
    <property type="entry name" value="MFS"/>
</dbReference>
<feature type="transmembrane region" description="Helical" evidence="6">
    <location>
        <begin position="110"/>
        <end position="133"/>
    </location>
</feature>
<dbReference type="PANTHER" id="PTHR23502">
    <property type="entry name" value="MAJOR FACILITATOR SUPERFAMILY"/>
    <property type="match status" value="1"/>
</dbReference>
<accession>A0ABR0LI18</accession>
<evidence type="ECO:0000256" key="6">
    <source>
        <dbReference type="SAM" id="Phobius"/>
    </source>
</evidence>
<gene>
    <name evidence="7" type="ORF">LTR16_011779</name>
</gene>
<comment type="subcellular location">
    <subcellularLocation>
        <location evidence="1">Membrane</location>
        <topology evidence="1">Multi-pass membrane protein</topology>
    </subcellularLocation>
</comment>
<dbReference type="Pfam" id="PF07690">
    <property type="entry name" value="MFS_1"/>
    <property type="match status" value="1"/>
</dbReference>
<organism evidence="7 8">
    <name type="scientific">Cryomyces antarcticus</name>
    <dbReference type="NCBI Taxonomy" id="329879"/>
    <lineage>
        <taxon>Eukaryota</taxon>
        <taxon>Fungi</taxon>
        <taxon>Dikarya</taxon>
        <taxon>Ascomycota</taxon>
        <taxon>Pezizomycotina</taxon>
        <taxon>Dothideomycetes</taxon>
        <taxon>Dothideomycetes incertae sedis</taxon>
        <taxon>Cryomyces</taxon>
    </lineage>
</organism>
<sequence length="168" mass="17935">MLLFSPIVAALSVYTAVVYGILYLLFTTFTFVFEDTYHFSSGNVGLTYVASGIGMLLGLGIIGTVSDRIVKAKSKNGGMKPEHRLPPLVPGGLCIPVGLFMYGWSAQYHVHWIVPMIGTLFVGLGLIAAFMCIQTYLVDAFTVHAASAMAANTVLRSIFGALLPLAGL</sequence>
<dbReference type="InterPro" id="IPR036259">
    <property type="entry name" value="MFS_trans_sf"/>
</dbReference>
<feature type="transmembrane region" description="Helical" evidence="6">
    <location>
        <begin position="45"/>
        <end position="65"/>
    </location>
</feature>
<dbReference type="Proteomes" id="UP001357485">
    <property type="component" value="Unassembled WGS sequence"/>
</dbReference>
<dbReference type="SUPFAM" id="SSF103473">
    <property type="entry name" value="MFS general substrate transporter"/>
    <property type="match status" value="1"/>
</dbReference>
<dbReference type="PANTHER" id="PTHR23502:SF68">
    <property type="entry name" value="MULTIDRUG TRANSPORTER, PUTATIVE (AFU_ORTHOLOGUE AFUA_3G01120)-RELATED"/>
    <property type="match status" value="1"/>
</dbReference>
<keyword evidence="3 6" id="KW-0812">Transmembrane</keyword>
<keyword evidence="5 6" id="KW-0472">Membrane</keyword>
<feature type="non-terminal residue" evidence="7">
    <location>
        <position position="168"/>
    </location>
</feature>
<dbReference type="EMBL" id="JAVRRA010020192">
    <property type="protein sequence ID" value="KAK5171527.1"/>
    <property type="molecule type" value="Genomic_DNA"/>
</dbReference>
<feature type="transmembrane region" description="Helical" evidence="6">
    <location>
        <begin position="7"/>
        <end position="33"/>
    </location>
</feature>
<feature type="transmembrane region" description="Helical" evidence="6">
    <location>
        <begin position="85"/>
        <end position="104"/>
    </location>
</feature>